<dbReference type="OrthoDB" id="3877279at2759"/>
<protein>
    <submittedName>
        <fullName evidence="1">Uncharacterized protein</fullName>
    </submittedName>
</protein>
<reference evidence="1 2" key="1">
    <citation type="submission" date="2017-03" db="EMBL/GenBank/DDBJ databases">
        <title>Genomes of endolithic fungi from Antarctica.</title>
        <authorList>
            <person name="Coleine C."/>
            <person name="Masonjones S."/>
            <person name="Stajich J.E."/>
        </authorList>
    </citation>
    <scope>NUCLEOTIDE SEQUENCE [LARGE SCALE GENOMIC DNA]</scope>
    <source>
        <strain evidence="1 2">CCFEE 5311</strain>
    </source>
</reference>
<gene>
    <name evidence="1" type="ORF">B0A54_12121</name>
</gene>
<dbReference type="AlphaFoldDB" id="A0A4U0UII5"/>
<evidence type="ECO:0000313" key="2">
    <source>
        <dbReference type="Proteomes" id="UP000310066"/>
    </source>
</evidence>
<dbReference type="Gene3D" id="1.10.472.10">
    <property type="entry name" value="Cyclin-like"/>
    <property type="match status" value="1"/>
</dbReference>
<evidence type="ECO:0000313" key="1">
    <source>
        <dbReference type="EMBL" id="TKA35461.1"/>
    </source>
</evidence>
<dbReference type="EMBL" id="NAJP01000069">
    <property type="protein sequence ID" value="TKA35461.1"/>
    <property type="molecule type" value="Genomic_DNA"/>
</dbReference>
<proteinExistence type="predicted"/>
<sequence>MLDTLPASPALSAADSLDDQDLEALLAGLGSLSQFATPPLKDCVTVEINEVLEDESEDGDEVDCLDYSRIALHFAEQNRNDPTAHFHRDTTLIEDILCRAQLPPELLAISFNILHLYRSHQLSNPTGDRRLFPADLLTVAALALSLSYTHDHPPKSSWWAREICRTRFSPSEIDRAILHVLLTVDWALHKLSTPLAIVCAMDILFPVPSRPAAEVLVVLEPRYPTSPLSAVETAVVREPVTWRASKPAPAPLKIAIGTSLCAMWAEGQLTPADTPLGSPLDVPRAYFLPLL</sequence>
<organism evidence="1 2">
    <name type="scientific">Friedmanniomyces endolithicus</name>
    <dbReference type="NCBI Taxonomy" id="329885"/>
    <lineage>
        <taxon>Eukaryota</taxon>
        <taxon>Fungi</taxon>
        <taxon>Dikarya</taxon>
        <taxon>Ascomycota</taxon>
        <taxon>Pezizomycotina</taxon>
        <taxon>Dothideomycetes</taxon>
        <taxon>Dothideomycetidae</taxon>
        <taxon>Mycosphaerellales</taxon>
        <taxon>Teratosphaeriaceae</taxon>
        <taxon>Friedmanniomyces</taxon>
    </lineage>
</organism>
<dbReference type="Proteomes" id="UP000310066">
    <property type="component" value="Unassembled WGS sequence"/>
</dbReference>
<dbReference type="InterPro" id="IPR036915">
    <property type="entry name" value="Cyclin-like_sf"/>
</dbReference>
<dbReference type="SUPFAM" id="SSF47954">
    <property type="entry name" value="Cyclin-like"/>
    <property type="match status" value="1"/>
</dbReference>
<name>A0A4U0UII5_9PEZI</name>
<accession>A0A4U0UII5</accession>
<comment type="caution">
    <text evidence="1">The sequence shown here is derived from an EMBL/GenBank/DDBJ whole genome shotgun (WGS) entry which is preliminary data.</text>
</comment>